<dbReference type="PANTHER" id="PTHR31889:SF69">
    <property type="entry name" value="FUCOSYLTRANSFERASE"/>
    <property type="match status" value="1"/>
</dbReference>
<keyword evidence="3" id="KW-0328">Glycosyltransferase</keyword>
<name>A0ABQ7LKS5_BRACM</name>
<keyword evidence="4" id="KW-0808">Transferase</keyword>
<protein>
    <recommendedName>
        <fullName evidence="10">Fucosyltransferase</fullName>
    </recommendedName>
</protein>
<dbReference type="Proteomes" id="UP000823674">
    <property type="component" value="Chromosome A09"/>
</dbReference>
<evidence type="ECO:0000313" key="8">
    <source>
        <dbReference type="EMBL" id="KAG5387183.1"/>
    </source>
</evidence>
<dbReference type="PANTHER" id="PTHR31889">
    <property type="entry name" value="FUCOSYLTRANSFERASE 2-RELATED"/>
    <property type="match status" value="1"/>
</dbReference>
<sequence length="1927" mass="220125">MKSSWGLSIKMKFMITVFACLVLWSVMLVSFSDLFTHQLLSAIVNVDSKEAKDKLLRWILTADFDEDSCLSRHQSSLYRKPSPHKPSEYLISKLRSYEVLHRRCGPGTRAYKEATKNLIGHDDENYANISVGECRYIVWVASFGLGNRILTLASVFLHALLTDRVVLVDQSKDMSDLFCEPFPGTSWLLPHDFPLMGQIGRYNMGYSRCYGTMLRNHAINSTSVPPHLYLHILHDSRDVDKMFFCPMDQTLIDKVPWLIVKANVYFVPSLWFNPNFQTELIKLFPQKETVFYHLAGYLFHPTNQVWGMVTRSYDAYLSRADQTLGIQVRVFTRRAGYVQHVMDQIVACTQREKLLPELATPVINASRSKKLNAVLVTSLNLEYSNNLKNMYWERPTSTGDVVQVYQPSGERFQQTDKKLHDQKALAEIYLLSLTDNIVISAGSTFGYVAHSLGGLKPWLLYRPFKGRVPDPPCVLAVSMEPCYITSPSHGCENKKRIDLATVFPFVRHCEDTRHDGDKLLGGLLTPDFDERSCVSRYYKSSLYRKPSPYKPSEYLISKLRSYEKLHKRCGPGTQAYKEATKNLIGHNDKNYANETVGECKYIVWVAVYGLGNRILTLASVFLYALLTDRVVLVDQSKDINDLFCEPFPGTSWLLPRDFPLTRQIDGYNKGYSRCYGTMLNNHAISTNSTPPHLYLHILHDSRDEDKMFFCPKDQTLIDKVPWLIVKANVYFVPSLWFNPAFQTELVKLFPRKEAVFHLLAKYIYHPTNEVWGMITSYYKAHLARADERLGIQIRVFSGGAGYLQNVMDQVLSCTQREKLLPQAGTQEVNVTQSQKVKAVLVTSLYPEYSDRLRNMFSKKDSSRGEVIKVYQPSGERYQQTDKKIHDQKALTEMYLLSLTDNVVTSARSTFGYVAHSLGGLKPWLLYQPRDASVPDPPCVRSTSIEPCHLTSPSHGCDADWGTDSGKVLPFVKHCEDRDNDGQKDSRKPRDKLLGGLLTEEFDEESCLSRYHSSLYRKPSPYKPSQYLLSKLRSYEMLHKRCGPGTKAYKEATKNLGHDQNLNTSVGECRYIVWLAVYGLGNRILTLSSLFLYALLTERIILLDQRTDISHLFCEPFPGTSWLLPLDFPLTDQLDSFNKNGSHCYGTMLKNHTIKWTSSETIPSYLCLYLIHDYEDHDKMFFCERDQNLIRQVPWLVFNANLYFIPSLWLIPSYQTELSKLFPQKDTVFHHLGRYLFHPTNQVWGMITRSYNTYLSRADETLGIQVRVLTKPGGYFQHIMNQILACTKGENLLPEVAATESKVTNTSTRPKLISVLVTSLYPEYSENLRTMYWEGPSSTGDMVQVYQPSQEMYQQTDKRLHDQKALAEIYLLSLTDKLVTSNSSTFGYVAQGLGGLKPWILYKPKNQTAPCVKAISMEPCFLRAPLYGCQAKTVKITRFVRPCEDRLTGLKLRAMPFIISGMMKLTIGITTLLLLLCLVLVQQSSNIFNHHKSVFTADLDEDSCLSRYQSYLYRKTSPYKPSQHLISKLRRYEKLHKRCGPGTEAYKSATEKLGHNHVSNSGDECRYVLCVSPLSGLGLGNRMISMVSMFLYALLTERIMLVDQRSDTSDLFCEPFPGTSWFLPLDSPLMDQLDSFNREYSRCYGTMLKNHCINSTTIPSQLYLYLFHDYGDHDQIFQTKLIKLFPQKDTVFHHLSRYLFHPTNQVWGMVTRSYTAYLSRADERLGIQVRVFEEVTSPPPIKHVMDQIVACTQREKLLPEVDTHEQVTTTEKTSKLKAVLVTSLTSGYSESLKSMYWEHPTSTGEVVVVHQPSQEAYQQSDKKLHNKKTLAEMILLSMTDEVMISASSTFGYVAQGMGGLKSWILYEPVNHTVPDPPCGRAISMEPCFHVPPVYGCNGKTGTNTGNMVPFVRHCEDRILGIKLVQDTS</sequence>
<evidence type="ECO:0000313" key="9">
    <source>
        <dbReference type="Proteomes" id="UP000823674"/>
    </source>
</evidence>
<evidence type="ECO:0000256" key="5">
    <source>
        <dbReference type="ARBA" id="ARBA00023034"/>
    </source>
</evidence>
<comment type="similarity">
    <text evidence="2">Belongs to the glycosyltransferase 37 family.</text>
</comment>
<evidence type="ECO:0000256" key="3">
    <source>
        <dbReference type="ARBA" id="ARBA00022676"/>
    </source>
</evidence>
<evidence type="ECO:0000256" key="6">
    <source>
        <dbReference type="ARBA" id="ARBA00023180"/>
    </source>
</evidence>
<keyword evidence="9" id="KW-1185">Reference proteome</keyword>
<dbReference type="EMBL" id="JADBGQ010000008">
    <property type="protein sequence ID" value="KAG5387183.1"/>
    <property type="molecule type" value="Genomic_DNA"/>
</dbReference>
<dbReference type="Gene3D" id="3.40.50.11340">
    <property type="match status" value="4"/>
</dbReference>
<comment type="caution">
    <text evidence="8">The sequence shown here is derived from an EMBL/GenBank/DDBJ whole genome shotgun (WGS) entry which is preliminary data.</text>
</comment>
<dbReference type="InterPro" id="IPR004938">
    <property type="entry name" value="XG_FTase"/>
</dbReference>
<organism evidence="8 9">
    <name type="scientific">Brassica rapa subsp. trilocularis</name>
    <dbReference type="NCBI Taxonomy" id="1813537"/>
    <lineage>
        <taxon>Eukaryota</taxon>
        <taxon>Viridiplantae</taxon>
        <taxon>Streptophyta</taxon>
        <taxon>Embryophyta</taxon>
        <taxon>Tracheophyta</taxon>
        <taxon>Spermatophyta</taxon>
        <taxon>Magnoliopsida</taxon>
        <taxon>eudicotyledons</taxon>
        <taxon>Gunneridae</taxon>
        <taxon>Pentapetalae</taxon>
        <taxon>rosids</taxon>
        <taxon>malvids</taxon>
        <taxon>Brassicales</taxon>
        <taxon>Brassicaceae</taxon>
        <taxon>Brassiceae</taxon>
        <taxon>Brassica</taxon>
    </lineage>
</organism>
<comment type="subcellular location">
    <subcellularLocation>
        <location evidence="1">Golgi apparatus</location>
    </subcellularLocation>
</comment>
<evidence type="ECO:0000256" key="2">
    <source>
        <dbReference type="ARBA" id="ARBA00010481"/>
    </source>
</evidence>
<evidence type="ECO:0000256" key="7">
    <source>
        <dbReference type="ARBA" id="ARBA00023316"/>
    </source>
</evidence>
<keyword evidence="5" id="KW-0333">Golgi apparatus</keyword>
<accession>A0ABQ7LKS5</accession>
<keyword evidence="7" id="KW-0961">Cell wall biogenesis/degradation</keyword>
<reference evidence="8 9" key="1">
    <citation type="submission" date="2021-03" db="EMBL/GenBank/DDBJ databases">
        <authorList>
            <person name="King G.J."/>
            <person name="Bancroft I."/>
            <person name="Baten A."/>
            <person name="Bloomfield J."/>
            <person name="Borpatragohain P."/>
            <person name="He Z."/>
            <person name="Irish N."/>
            <person name="Irwin J."/>
            <person name="Liu K."/>
            <person name="Mauleon R.P."/>
            <person name="Moore J."/>
            <person name="Morris R."/>
            <person name="Ostergaard L."/>
            <person name="Wang B."/>
            <person name="Wells R."/>
        </authorList>
    </citation>
    <scope>NUCLEOTIDE SEQUENCE [LARGE SCALE GENOMIC DNA]</scope>
    <source>
        <strain evidence="8">R-o-18</strain>
        <tissue evidence="8">Leaf</tissue>
    </source>
</reference>
<dbReference type="Pfam" id="PF03254">
    <property type="entry name" value="XG_FTase"/>
    <property type="match status" value="4"/>
</dbReference>
<proteinExistence type="inferred from homology"/>
<keyword evidence="6" id="KW-0325">Glycoprotein</keyword>
<evidence type="ECO:0008006" key="10">
    <source>
        <dbReference type="Google" id="ProtNLM"/>
    </source>
</evidence>
<evidence type="ECO:0000256" key="1">
    <source>
        <dbReference type="ARBA" id="ARBA00004555"/>
    </source>
</evidence>
<evidence type="ECO:0000256" key="4">
    <source>
        <dbReference type="ARBA" id="ARBA00022679"/>
    </source>
</evidence>
<gene>
    <name evidence="8" type="primary">A09p076380.1_BraROA</name>
    <name evidence="8" type="ORF">IGI04_038653</name>
</gene>